<feature type="transmembrane region" description="Helical" evidence="5">
    <location>
        <begin position="208"/>
        <end position="227"/>
    </location>
</feature>
<accession>A0A0G0G0Y4</accession>
<evidence type="ECO:0000256" key="5">
    <source>
        <dbReference type="SAM" id="Phobius"/>
    </source>
</evidence>
<feature type="transmembrane region" description="Helical" evidence="5">
    <location>
        <begin position="285"/>
        <end position="303"/>
    </location>
</feature>
<feature type="transmembrane region" description="Helical" evidence="5">
    <location>
        <begin position="261"/>
        <end position="278"/>
    </location>
</feature>
<evidence type="ECO:0000259" key="6">
    <source>
        <dbReference type="Pfam" id="PF04932"/>
    </source>
</evidence>
<evidence type="ECO:0000313" key="8">
    <source>
        <dbReference type="Proteomes" id="UP000186383"/>
    </source>
</evidence>
<evidence type="ECO:0000256" key="3">
    <source>
        <dbReference type="ARBA" id="ARBA00022989"/>
    </source>
</evidence>
<dbReference type="Pfam" id="PF04932">
    <property type="entry name" value="Wzy_C"/>
    <property type="match status" value="1"/>
</dbReference>
<reference evidence="7 8" key="1">
    <citation type="journal article" date="2015" name="Nature">
        <title>rRNA introns, odd ribosomes, and small enigmatic genomes across a large radiation of phyla.</title>
        <authorList>
            <person name="Brown C.T."/>
            <person name="Hug L.A."/>
            <person name="Thomas B.C."/>
            <person name="Sharon I."/>
            <person name="Castelle C.J."/>
            <person name="Singh A."/>
            <person name="Wilkins M.J."/>
            <person name="Williams K.H."/>
            <person name="Banfield J.F."/>
        </authorList>
    </citation>
    <scope>NUCLEOTIDE SEQUENCE [LARGE SCALE GENOMIC DNA]</scope>
</reference>
<feature type="transmembrane region" description="Helical" evidence="5">
    <location>
        <begin position="110"/>
        <end position="128"/>
    </location>
</feature>
<dbReference type="InterPro" id="IPR051533">
    <property type="entry name" value="WaaL-like"/>
</dbReference>
<dbReference type="AlphaFoldDB" id="A0A0G0G0Y4"/>
<evidence type="ECO:0000256" key="4">
    <source>
        <dbReference type="ARBA" id="ARBA00023136"/>
    </source>
</evidence>
<evidence type="ECO:0000256" key="2">
    <source>
        <dbReference type="ARBA" id="ARBA00022692"/>
    </source>
</evidence>
<dbReference type="EMBL" id="LBQW01000017">
    <property type="protein sequence ID" value="KKP85457.1"/>
    <property type="molecule type" value="Genomic_DNA"/>
</dbReference>
<feature type="transmembrane region" description="Helical" evidence="5">
    <location>
        <begin position="387"/>
        <end position="408"/>
    </location>
</feature>
<sequence length="495" mass="57573">MNYFKISKFFLYLTPFAIILITPSTLFPFIVGKYVWFRTSVDLALIFFLLGVLLDNYRVNELKLYENLSKLIRNPLAIAVTLFAAMFVLAGFFGVDPANSFWSNFERGEGGLQIIHLWLFFLLSLFLLKNNKDWHKLLWLFIAAGVFMVFYGFGAGLKYVDAEWTTVTQNGNPVQMLSGKGGVLYQTFKGFIGPQFGERFHGTLGNPAYVATFSIFLLFYAAYLYFANYYKKPFSWQSILFYVLGILFLIVFWLAATRGAFMGLIATIMAFLFYFIYGKKAYRKWLFLIIALIILTVGAMIYFKDNRLVKSLPGSRLFDISLKAETWEHRTYMWNMAWQGFKERPLLGWGPENYINVFDRHFDTRYFSLSAGFGAWFDRAHSIYFDYLVETGILGLLSFIGIWAVFYWNSLKSLINNNLQIIVQNYRQKRDDNEDIFNSRGLLIQRALIFALPISYLVQGIVLFDILPIYINVFMFLAFATYKFEISNTKNETIN</sequence>
<keyword evidence="4 5" id="KW-0472">Membrane</keyword>
<dbReference type="InterPro" id="IPR007016">
    <property type="entry name" value="O-antigen_ligase-rel_domated"/>
</dbReference>
<keyword evidence="2 5" id="KW-0812">Transmembrane</keyword>
<gene>
    <name evidence="7" type="ORF">UR88_C0017G0003</name>
</gene>
<feature type="transmembrane region" description="Helical" evidence="5">
    <location>
        <begin position="137"/>
        <end position="157"/>
    </location>
</feature>
<feature type="transmembrane region" description="Helical" evidence="5">
    <location>
        <begin position="239"/>
        <end position="255"/>
    </location>
</feature>
<evidence type="ECO:0000256" key="1">
    <source>
        <dbReference type="ARBA" id="ARBA00004141"/>
    </source>
</evidence>
<evidence type="ECO:0000313" key="7">
    <source>
        <dbReference type="EMBL" id="KKP85457.1"/>
    </source>
</evidence>
<proteinExistence type="predicted"/>
<feature type="domain" description="O-antigen ligase-related" evidence="6">
    <location>
        <begin position="246"/>
        <end position="400"/>
    </location>
</feature>
<organism evidence="7 8">
    <name type="scientific">Candidatus Nomurabacteria bacterium GW2011_GWA1_35_8</name>
    <dbReference type="NCBI Taxonomy" id="1618727"/>
    <lineage>
        <taxon>Bacteria</taxon>
        <taxon>Candidatus Nomuraibacteriota</taxon>
    </lineage>
</organism>
<feature type="transmembrane region" description="Helical" evidence="5">
    <location>
        <begin position="36"/>
        <end position="54"/>
    </location>
</feature>
<feature type="transmembrane region" description="Helical" evidence="5">
    <location>
        <begin position="9"/>
        <end position="30"/>
    </location>
</feature>
<dbReference type="GO" id="GO:0016020">
    <property type="term" value="C:membrane"/>
    <property type="evidence" value="ECO:0007669"/>
    <property type="project" value="UniProtKB-SubCell"/>
</dbReference>
<protein>
    <recommendedName>
        <fullName evidence="6">O-antigen ligase-related domain-containing protein</fullName>
    </recommendedName>
</protein>
<dbReference type="Proteomes" id="UP000186383">
    <property type="component" value="Unassembled WGS sequence"/>
</dbReference>
<comment type="subcellular location">
    <subcellularLocation>
        <location evidence="1">Membrane</location>
        <topology evidence="1">Multi-pass membrane protein</topology>
    </subcellularLocation>
</comment>
<comment type="caution">
    <text evidence="7">The sequence shown here is derived from an EMBL/GenBank/DDBJ whole genome shotgun (WGS) entry which is preliminary data.</text>
</comment>
<dbReference type="PANTHER" id="PTHR37422:SF13">
    <property type="entry name" value="LIPOPOLYSACCHARIDE BIOSYNTHESIS PROTEIN PA4999-RELATED"/>
    <property type="match status" value="1"/>
</dbReference>
<feature type="transmembrane region" description="Helical" evidence="5">
    <location>
        <begin position="75"/>
        <end position="95"/>
    </location>
</feature>
<name>A0A0G0G0Y4_9BACT</name>
<dbReference type="PANTHER" id="PTHR37422">
    <property type="entry name" value="TEICHURONIC ACID BIOSYNTHESIS PROTEIN TUAE"/>
    <property type="match status" value="1"/>
</dbReference>
<keyword evidence="3 5" id="KW-1133">Transmembrane helix</keyword>
<feature type="transmembrane region" description="Helical" evidence="5">
    <location>
        <begin position="447"/>
        <end position="471"/>
    </location>
</feature>